<protein>
    <submittedName>
        <fullName evidence="2">Uncharacterized protein</fullName>
    </submittedName>
</protein>
<dbReference type="EMBL" id="CAXLJM020000033">
    <property type="protein sequence ID" value="CAL8102110.1"/>
    <property type="molecule type" value="Genomic_DNA"/>
</dbReference>
<evidence type="ECO:0000313" key="3">
    <source>
        <dbReference type="Proteomes" id="UP001642540"/>
    </source>
</evidence>
<keyword evidence="3" id="KW-1185">Reference proteome</keyword>
<evidence type="ECO:0000256" key="1">
    <source>
        <dbReference type="SAM" id="MobiDB-lite"/>
    </source>
</evidence>
<proteinExistence type="predicted"/>
<feature type="compositionally biased region" description="Acidic residues" evidence="1">
    <location>
        <begin position="1"/>
        <end position="10"/>
    </location>
</feature>
<dbReference type="Proteomes" id="UP001642540">
    <property type="component" value="Unassembled WGS sequence"/>
</dbReference>
<accession>A0ABP1QGA4</accession>
<sequence length="181" mass="21217">MGDNLDDECDFVNVPAETPLSPEEAITRRHRREKKELQGKIQSMKKNVSKSDKKKKKELADEIAKLEAELEERHRVELDTFRPKRIELPEDKLPPTAEETQSECGDETKSETPGTPKMSKARRRREKKEAEEREKRRLIDVETEELTENSVRTQEERLLEEILKDLKLEVIDIPSDGHWFV</sequence>
<comment type="caution">
    <text evidence="2">The sequence shown here is derived from an EMBL/GenBank/DDBJ whole genome shotgun (WGS) entry which is preliminary data.</text>
</comment>
<evidence type="ECO:0000313" key="2">
    <source>
        <dbReference type="EMBL" id="CAL8102110.1"/>
    </source>
</evidence>
<reference evidence="2 3" key="1">
    <citation type="submission" date="2024-08" db="EMBL/GenBank/DDBJ databases">
        <authorList>
            <person name="Cucini C."/>
            <person name="Frati F."/>
        </authorList>
    </citation>
    <scope>NUCLEOTIDE SEQUENCE [LARGE SCALE GENOMIC DNA]</scope>
</reference>
<name>A0ABP1QGA4_9HEXA</name>
<gene>
    <name evidence="2" type="ORF">ODALV1_LOCUS11050</name>
</gene>
<organism evidence="2 3">
    <name type="scientific">Orchesella dallaii</name>
    <dbReference type="NCBI Taxonomy" id="48710"/>
    <lineage>
        <taxon>Eukaryota</taxon>
        <taxon>Metazoa</taxon>
        <taxon>Ecdysozoa</taxon>
        <taxon>Arthropoda</taxon>
        <taxon>Hexapoda</taxon>
        <taxon>Collembola</taxon>
        <taxon>Entomobryomorpha</taxon>
        <taxon>Entomobryoidea</taxon>
        <taxon>Orchesellidae</taxon>
        <taxon>Orchesellinae</taxon>
        <taxon>Orchesella</taxon>
    </lineage>
</organism>
<feature type="region of interest" description="Disordered" evidence="1">
    <location>
        <begin position="1"/>
        <end position="135"/>
    </location>
</feature>
<feature type="compositionally biased region" description="Basic and acidic residues" evidence="1">
    <location>
        <begin position="58"/>
        <end position="93"/>
    </location>
</feature>